<feature type="transmembrane region" description="Helical" evidence="5">
    <location>
        <begin position="106"/>
        <end position="131"/>
    </location>
</feature>
<proteinExistence type="predicted"/>
<dbReference type="EMBL" id="JXXN02000161">
    <property type="protein sequence ID" value="THD28395.1"/>
    <property type="molecule type" value="Genomic_DNA"/>
</dbReference>
<keyword evidence="3 5" id="KW-1133">Transmembrane helix</keyword>
<dbReference type="GO" id="GO:0016020">
    <property type="term" value="C:membrane"/>
    <property type="evidence" value="ECO:0007669"/>
    <property type="project" value="UniProtKB-SubCell"/>
</dbReference>
<dbReference type="Pfam" id="PF00335">
    <property type="entry name" value="Tetraspanin"/>
    <property type="match status" value="1"/>
</dbReference>
<feature type="transmembrane region" description="Helical" evidence="5">
    <location>
        <begin position="199"/>
        <end position="224"/>
    </location>
</feature>
<keyword evidence="4 5" id="KW-0472">Membrane</keyword>
<reference evidence="6" key="1">
    <citation type="submission" date="2019-03" db="EMBL/GenBank/DDBJ databases">
        <title>Improved annotation for the trematode Fasciola hepatica.</title>
        <authorList>
            <person name="Choi Y.-J."/>
            <person name="Martin J."/>
            <person name="Mitreva M."/>
        </authorList>
    </citation>
    <scope>NUCLEOTIDE SEQUENCE [LARGE SCALE GENOMIC DNA]</scope>
</reference>
<sequence>MMQDQSMKICDDKIMEIKEIEKNIETENGNKEPRVDLFAFSFILLITGIGMSALSVYFIDFLKKYTENAFPELPTFSLVYCVLVVTFTVLIVFGMMSTCSTHTVLLLMYTFLLVILSGTMIGCSVTAGVYMTTVKQSSYALIKTYAEERHHNPDYEKLMKQIEAEFKCCGDLADVGKWNTSCHQEFTLLDCKDQFSSHLMMILGIILGLSLMSGLTCAFASCIASSHRRDLQSNKPTA</sequence>
<evidence type="ECO:0000256" key="5">
    <source>
        <dbReference type="SAM" id="Phobius"/>
    </source>
</evidence>
<dbReference type="InterPro" id="IPR018499">
    <property type="entry name" value="Tetraspanin/Peripherin"/>
</dbReference>
<dbReference type="PANTHER" id="PTHR19282:SF452">
    <property type="entry name" value="LD03691P"/>
    <property type="match status" value="1"/>
</dbReference>
<evidence type="ECO:0000256" key="4">
    <source>
        <dbReference type="ARBA" id="ARBA00023136"/>
    </source>
</evidence>
<evidence type="ECO:0000256" key="1">
    <source>
        <dbReference type="ARBA" id="ARBA00004141"/>
    </source>
</evidence>
<accession>A0A4E0RKP0</accession>
<dbReference type="Proteomes" id="UP000230066">
    <property type="component" value="Unassembled WGS sequence"/>
</dbReference>
<evidence type="ECO:0000256" key="3">
    <source>
        <dbReference type="ARBA" id="ARBA00022989"/>
    </source>
</evidence>
<evidence type="ECO:0000313" key="7">
    <source>
        <dbReference type="Proteomes" id="UP000230066"/>
    </source>
</evidence>
<dbReference type="PANTHER" id="PTHR19282">
    <property type="entry name" value="TETRASPANIN"/>
    <property type="match status" value="1"/>
</dbReference>
<evidence type="ECO:0000256" key="2">
    <source>
        <dbReference type="ARBA" id="ARBA00022692"/>
    </source>
</evidence>
<protein>
    <recommendedName>
        <fullName evidence="8">Tetraspanin</fullName>
    </recommendedName>
</protein>
<organism evidence="6 7">
    <name type="scientific">Fasciola hepatica</name>
    <name type="common">Liver fluke</name>
    <dbReference type="NCBI Taxonomy" id="6192"/>
    <lineage>
        <taxon>Eukaryota</taxon>
        <taxon>Metazoa</taxon>
        <taxon>Spiralia</taxon>
        <taxon>Lophotrochozoa</taxon>
        <taxon>Platyhelminthes</taxon>
        <taxon>Trematoda</taxon>
        <taxon>Digenea</taxon>
        <taxon>Plagiorchiida</taxon>
        <taxon>Echinostomata</taxon>
        <taxon>Echinostomatoidea</taxon>
        <taxon>Fasciolidae</taxon>
        <taxon>Fasciola</taxon>
    </lineage>
</organism>
<dbReference type="AlphaFoldDB" id="A0A4E0RKP0"/>
<comment type="caution">
    <text evidence="6">The sequence shown here is derived from an EMBL/GenBank/DDBJ whole genome shotgun (WGS) entry which is preliminary data.</text>
</comment>
<comment type="subcellular location">
    <subcellularLocation>
        <location evidence="1">Membrane</location>
        <topology evidence="1">Multi-pass membrane protein</topology>
    </subcellularLocation>
</comment>
<keyword evidence="7" id="KW-1185">Reference proteome</keyword>
<gene>
    <name evidence="6" type="ORF">D915_000818</name>
</gene>
<feature type="transmembrane region" description="Helical" evidence="5">
    <location>
        <begin position="75"/>
        <end position="94"/>
    </location>
</feature>
<feature type="transmembrane region" description="Helical" evidence="5">
    <location>
        <begin position="37"/>
        <end position="59"/>
    </location>
</feature>
<evidence type="ECO:0008006" key="8">
    <source>
        <dbReference type="Google" id="ProtNLM"/>
    </source>
</evidence>
<evidence type="ECO:0000313" key="6">
    <source>
        <dbReference type="EMBL" id="THD28395.1"/>
    </source>
</evidence>
<keyword evidence="2 5" id="KW-0812">Transmembrane</keyword>
<name>A0A4E0RKP0_FASHE</name>